<sequence length="73" mass="7886">MAESAMDRLCDETGLTRAGVEALGELDEGQLDTLLAAYRNAAATRKTELETATDDGLKVIPRLIRPAVKRLLS</sequence>
<keyword evidence="2" id="KW-1185">Reference proteome</keyword>
<organism evidence="1 2">
    <name type="scientific">Antrihabitans cavernicola</name>
    <dbReference type="NCBI Taxonomy" id="2495913"/>
    <lineage>
        <taxon>Bacteria</taxon>
        <taxon>Bacillati</taxon>
        <taxon>Actinomycetota</taxon>
        <taxon>Actinomycetes</taxon>
        <taxon>Mycobacteriales</taxon>
        <taxon>Nocardiaceae</taxon>
        <taxon>Antrihabitans</taxon>
    </lineage>
</organism>
<evidence type="ECO:0000313" key="2">
    <source>
        <dbReference type="Proteomes" id="UP000322244"/>
    </source>
</evidence>
<gene>
    <name evidence="1" type="ORF">FOY51_07945</name>
</gene>
<comment type="caution">
    <text evidence="1">The sequence shown here is derived from an EMBL/GenBank/DDBJ whole genome shotgun (WGS) entry which is preliminary data.</text>
</comment>
<proteinExistence type="predicted"/>
<name>A0A5A7SB32_9NOCA</name>
<accession>A0A5A7SB32</accession>
<reference evidence="1 2" key="1">
    <citation type="submission" date="2019-07" db="EMBL/GenBank/DDBJ databases">
        <title>Rhodococcus cavernicolus sp. nov., isolated from a cave.</title>
        <authorList>
            <person name="Lee S.D."/>
        </authorList>
    </citation>
    <scope>NUCLEOTIDE SEQUENCE [LARGE SCALE GENOMIC DNA]</scope>
    <source>
        <strain evidence="1 2">C1-24</strain>
    </source>
</reference>
<dbReference type="OrthoDB" id="4561777at2"/>
<dbReference type="RefSeq" id="WP_149429682.1">
    <property type="nucleotide sequence ID" value="NZ_VLNY01000003.1"/>
</dbReference>
<evidence type="ECO:0000313" key="1">
    <source>
        <dbReference type="EMBL" id="KAA0023338.1"/>
    </source>
</evidence>
<protein>
    <submittedName>
        <fullName evidence="1">Uncharacterized protein</fullName>
    </submittedName>
</protein>
<dbReference type="EMBL" id="VLNY01000003">
    <property type="protein sequence ID" value="KAA0023338.1"/>
    <property type="molecule type" value="Genomic_DNA"/>
</dbReference>
<dbReference type="AlphaFoldDB" id="A0A5A7SB32"/>
<dbReference type="Proteomes" id="UP000322244">
    <property type="component" value="Unassembled WGS sequence"/>
</dbReference>